<feature type="non-terminal residue" evidence="1">
    <location>
        <position position="1"/>
    </location>
</feature>
<accession>A0ACB9WVD6</accession>
<evidence type="ECO:0000313" key="1">
    <source>
        <dbReference type="EMBL" id="KAI4817953.1"/>
    </source>
</evidence>
<keyword evidence="2" id="KW-1185">Reference proteome</keyword>
<feature type="non-terminal residue" evidence="1">
    <location>
        <position position="78"/>
    </location>
</feature>
<organism evidence="1 2">
    <name type="scientific">Chaenocephalus aceratus</name>
    <name type="common">Blackfin icefish</name>
    <name type="synonym">Chaenichthys aceratus</name>
    <dbReference type="NCBI Taxonomy" id="36190"/>
    <lineage>
        <taxon>Eukaryota</taxon>
        <taxon>Metazoa</taxon>
        <taxon>Chordata</taxon>
        <taxon>Craniata</taxon>
        <taxon>Vertebrata</taxon>
        <taxon>Euteleostomi</taxon>
        <taxon>Actinopterygii</taxon>
        <taxon>Neopterygii</taxon>
        <taxon>Teleostei</taxon>
        <taxon>Neoteleostei</taxon>
        <taxon>Acanthomorphata</taxon>
        <taxon>Eupercaria</taxon>
        <taxon>Perciformes</taxon>
        <taxon>Notothenioidei</taxon>
        <taxon>Channichthyidae</taxon>
        <taxon>Chaenocephalus</taxon>
    </lineage>
</organism>
<protein>
    <submittedName>
        <fullName evidence="1">Uncharacterized protein</fullName>
    </submittedName>
</protein>
<dbReference type="EMBL" id="CM043795">
    <property type="protein sequence ID" value="KAI4817953.1"/>
    <property type="molecule type" value="Genomic_DNA"/>
</dbReference>
<proteinExistence type="predicted"/>
<dbReference type="Proteomes" id="UP001057452">
    <property type="component" value="Chromosome 11"/>
</dbReference>
<reference evidence="1" key="1">
    <citation type="submission" date="2022-05" db="EMBL/GenBank/DDBJ databases">
        <title>Chromosome-level genome of Chaenocephalus aceratus.</title>
        <authorList>
            <person name="Park H."/>
        </authorList>
    </citation>
    <scope>NUCLEOTIDE SEQUENCE</scope>
    <source>
        <strain evidence="1">KU_202001</strain>
    </source>
</reference>
<name>A0ACB9WVD6_CHAAC</name>
<gene>
    <name evidence="1" type="ORF">KUCAC02_011322</name>
</gene>
<evidence type="ECO:0000313" key="2">
    <source>
        <dbReference type="Proteomes" id="UP001057452"/>
    </source>
</evidence>
<sequence length="78" mass="8022">ADSRADGSDQANLGVCLHPAGASAEGHEGSLTQMPPLRSCCPPSSLGAPTGDMIYGQSCWPVQLYNASPPAPLRPCEQ</sequence>
<comment type="caution">
    <text evidence="1">The sequence shown here is derived from an EMBL/GenBank/DDBJ whole genome shotgun (WGS) entry which is preliminary data.</text>
</comment>